<protein>
    <recommendedName>
        <fullName evidence="4">Copia protein</fullName>
    </recommendedName>
</protein>
<feature type="region of interest" description="Disordered" evidence="1">
    <location>
        <begin position="173"/>
        <end position="192"/>
    </location>
</feature>
<proteinExistence type="predicted"/>
<evidence type="ECO:0000313" key="2">
    <source>
        <dbReference type="EMBL" id="OLQ00198.1"/>
    </source>
</evidence>
<organism evidence="2 3">
    <name type="scientific">Symbiodinium microadriaticum</name>
    <name type="common">Dinoflagellate</name>
    <name type="synonym">Zooxanthella microadriatica</name>
    <dbReference type="NCBI Taxonomy" id="2951"/>
    <lineage>
        <taxon>Eukaryota</taxon>
        <taxon>Sar</taxon>
        <taxon>Alveolata</taxon>
        <taxon>Dinophyceae</taxon>
        <taxon>Suessiales</taxon>
        <taxon>Symbiodiniaceae</taxon>
        <taxon>Symbiodinium</taxon>
    </lineage>
</organism>
<accession>A0A1Q9DYE9</accession>
<dbReference type="OrthoDB" id="413595at2759"/>
<name>A0A1Q9DYE9_SYMMI</name>
<feature type="compositionally biased region" description="Acidic residues" evidence="1">
    <location>
        <begin position="177"/>
        <end position="189"/>
    </location>
</feature>
<keyword evidence="3" id="KW-1185">Reference proteome</keyword>
<evidence type="ECO:0008006" key="4">
    <source>
        <dbReference type="Google" id="ProtNLM"/>
    </source>
</evidence>
<reference evidence="2 3" key="1">
    <citation type="submission" date="2016-02" db="EMBL/GenBank/DDBJ databases">
        <title>Genome analysis of coral dinoflagellate symbionts highlights evolutionary adaptations to a symbiotic lifestyle.</title>
        <authorList>
            <person name="Aranda M."/>
            <person name="Li Y."/>
            <person name="Liew Y.J."/>
            <person name="Baumgarten S."/>
            <person name="Simakov O."/>
            <person name="Wilson M."/>
            <person name="Piel J."/>
            <person name="Ashoor H."/>
            <person name="Bougouffa S."/>
            <person name="Bajic V.B."/>
            <person name="Ryu T."/>
            <person name="Ravasi T."/>
            <person name="Bayer T."/>
            <person name="Micklem G."/>
            <person name="Kim H."/>
            <person name="Bhak J."/>
            <person name="Lajeunesse T.C."/>
            <person name="Voolstra C.R."/>
        </authorList>
    </citation>
    <scope>NUCLEOTIDE SEQUENCE [LARGE SCALE GENOMIC DNA]</scope>
    <source>
        <strain evidence="2 3">CCMP2467</strain>
    </source>
</reference>
<gene>
    <name evidence="2" type="ORF">AK812_SmicGene17161</name>
</gene>
<evidence type="ECO:0000313" key="3">
    <source>
        <dbReference type="Proteomes" id="UP000186817"/>
    </source>
</evidence>
<feature type="compositionally biased region" description="Polar residues" evidence="1">
    <location>
        <begin position="1083"/>
        <end position="1094"/>
    </location>
</feature>
<feature type="region of interest" description="Disordered" evidence="1">
    <location>
        <begin position="1061"/>
        <end position="1113"/>
    </location>
</feature>
<comment type="caution">
    <text evidence="2">The sequence shown here is derived from an EMBL/GenBank/DDBJ whole genome shotgun (WGS) entry which is preliminary data.</text>
</comment>
<dbReference type="EMBL" id="LSRX01000335">
    <property type="protein sequence ID" value="OLQ00198.1"/>
    <property type="molecule type" value="Genomic_DNA"/>
</dbReference>
<evidence type="ECO:0000256" key="1">
    <source>
        <dbReference type="SAM" id="MobiDB-lite"/>
    </source>
</evidence>
<sequence>MPSQVSCRLAVDLKEVNGWEVEDDTLLGVMPMTFRLWAVASAGVPVDSTWPVDFKTELSLALFGLVMNRDDRGGKYKYALVAGLRIPDVALPPPRPEDACPNVATGSSGEGVPTVQGEVLRDDDEASEASWLEAQLEPPPAVMKVGDECVSSNQEEDALSELSWYEAPVLDELPPQEPDEVADGDDEPQVEGGVGAVVDPWEDHEGVASMPDEQFDECPFTHAVLRCQQGVEVCGAIEAKVAHTDRAKELMSKATMVLVWSSGHQLWPLHVLSIVTGCCKQDRGRACVVACCIKCLYLVAKNVRCVSEMIDPEAEFGKEVALEAGPVEGFEEETAVLPPAPARRVTGKKAIRAVQLASEVFAESLMQGECYTSDHCGRLLQLAFGGVEGGTRRVHRGPIAFSVILGAYSHGGLRGITRASRMHPMLCRFMNEYLRRCSATESVEQEWTALMIVAADEVSMHRDVRNEPGSVNHVTHVTPRMMWAEGVAEGRSEFVQEDGQGKGHQGYLLALTQATTVFDPKRRHAVLPATNWVIAGYTAFKQHQLIELGFRLPSLDNAPRVCKLVGPYSQRLPGVRPRPYPPPPGRADLSARYARMNGQDWADLCQLEEEEFERRITRWQRVLGGQDEDPNMNPLSASIPHHLLMNTVFRQRSWNQDPELHLPGNDGEPLLIARVLDFADDGPTEESPFPDRMLMFSIHNVIRDEFEMVILRVEMAHQPQEERPQEEMPPVLQPPGPPPPEVRAVSAVGIHQGWVASQEEVRAHLDRWRPAIEKELGSLKKQGVLVSHYGQEAQDLIANPEKSVSLKGVFTAKAPGGPEDGLYKRKRRLVGCGNQATHVDADSLYPAGAPAEVVRVAITEAFCHQWSAFTTDIKSTFTQTQIPAHAARRYLLRPPCWLVDLGLAVPGEHYSLGMVLYGFKEAPAWWSDPVSILTGPNMESSMPAAPTTTSTRRYRKGYHKHCCGLCTVGHHTARCDKEWRKVQLMPLRGQISECVTAGCCRIAGYSHVHCCTDCVQSGGRLHTGTCQRRQDLAYVVAGTASSSMPESSMEAAGMSRVATTARSPAAMTAPPSLDGVPSRDAVATSTESKPQSVKGTEAVEVSSDESSEESSEDFVLISVTGGATAKMAESASVAAEPKSVPRYEVLHKWLLEIAGWETDGLSETRPGHPVRFLGMQLQGYEDGHFSVDQEAYVDELVRAYQLGVTNRAKIVCPKEILMQEANQVQPFDEGTVKAAQTVAGECLWLSQRTRIDIAFATTVLCSGTHTAPLQSDDLHNTKNFKLHLKPVEDVAPLRVFTDASFAPLGQHSYGGHVVEVKGVPVLWKASRQQLIALSSSEAELIQAVEGSMYAETGPTKVRLAGVAVKTNHRRNVEFHICVVQLDTPSTHARNHGSQDTSTALCLRGLNGSQRQACKQALELDSGARGPSTCFFWVVGL</sequence>
<feature type="compositionally biased region" description="Acidic residues" evidence="1">
    <location>
        <begin position="1102"/>
        <end position="1112"/>
    </location>
</feature>
<dbReference type="Proteomes" id="UP000186817">
    <property type="component" value="Unassembled WGS sequence"/>
</dbReference>